<keyword evidence="2" id="KW-0472">Membrane</keyword>
<dbReference type="Proteomes" id="UP000294744">
    <property type="component" value="Unassembled WGS sequence"/>
</dbReference>
<evidence type="ECO:0000313" key="3">
    <source>
        <dbReference type="EMBL" id="TDC96703.1"/>
    </source>
</evidence>
<gene>
    <name evidence="3" type="ORF">E1161_00220</name>
</gene>
<name>A0A4R4V5D5_9PSEU</name>
<feature type="transmembrane region" description="Helical" evidence="2">
    <location>
        <begin position="169"/>
        <end position="189"/>
    </location>
</feature>
<feature type="transmembrane region" description="Helical" evidence="2">
    <location>
        <begin position="324"/>
        <end position="343"/>
    </location>
</feature>
<dbReference type="GO" id="GO:0005886">
    <property type="term" value="C:plasma membrane"/>
    <property type="evidence" value="ECO:0007669"/>
    <property type="project" value="TreeGrafter"/>
</dbReference>
<feature type="transmembrane region" description="Helical" evidence="2">
    <location>
        <begin position="250"/>
        <end position="269"/>
    </location>
</feature>
<dbReference type="GO" id="GO:0042925">
    <property type="term" value="F:benzoate transmembrane transporter activity"/>
    <property type="evidence" value="ECO:0007669"/>
    <property type="project" value="InterPro"/>
</dbReference>
<feature type="transmembrane region" description="Helical" evidence="2">
    <location>
        <begin position="412"/>
        <end position="432"/>
    </location>
</feature>
<dbReference type="PANTHER" id="PTHR30199:SF0">
    <property type="entry name" value="INNER MEMBRANE PROTEIN YDCO"/>
    <property type="match status" value="1"/>
</dbReference>
<dbReference type="PANTHER" id="PTHR30199">
    <property type="entry name" value="MFS FAMILY TRANSPORTER, PREDICTED SUBSTRATE BENZOATE"/>
    <property type="match status" value="1"/>
</dbReference>
<evidence type="ECO:0000256" key="2">
    <source>
        <dbReference type="SAM" id="Phobius"/>
    </source>
</evidence>
<feature type="region of interest" description="Disordered" evidence="1">
    <location>
        <begin position="53"/>
        <end position="75"/>
    </location>
</feature>
<reference evidence="3 4" key="1">
    <citation type="submission" date="2019-03" db="EMBL/GenBank/DDBJ databases">
        <title>Draft genome sequences of novel Actinobacteria.</title>
        <authorList>
            <person name="Sahin N."/>
            <person name="Ay H."/>
            <person name="Saygin H."/>
        </authorList>
    </citation>
    <scope>NUCLEOTIDE SEQUENCE [LARGE SCALE GENOMIC DNA]</scope>
    <source>
        <strain evidence="3 4">16K404</strain>
    </source>
</reference>
<dbReference type="InterPro" id="IPR004711">
    <property type="entry name" value="Benzoate_Transporter"/>
</dbReference>
<feature type="transmembrane region" description="Helical" evidence="2">
    <location>
        <begin position="85"/>
        <end position="107"/>
    </location>
</feature>
<dbReference type="AlphaFoldDB" id="A0A4R4V5D5"/>
<feature type="transmembrane region" description="Helical" evidence="2">
    <location>
        <begin position="119"/>
        <end position="140"/>
    </location>
</feature>
<dbReference type="OrthoDB" id="9813854at2"/>
<accession>A0A4R4V5D5</accession>
<organism evidence="3 4">
    <name type="scientific">Saccharopolyspora aridisoli</name>
    <dbReference type="NCBI Taxonomy" id="2530385"/>
    <lineage>
        <taxon>Bacteria</taxon>
        <taxon>Bacillati</taxon>
        <taxon>Actinomycetota</taxon>
        <taxon>Actinomycetes</taxon>
        <taxon>Pseudonocardiales</taxon>
        <taxon>Pseudonocardiaceae</taxon>
        <taxon>Saccharopolyspora</taxon>
    </lineage>
</organism>
<proteinExistence type="predicted"/>
<dbReference type="EMBL" id="SMKV01000001">
    <property type="protein sequence ID" value="TDC96703.1"/>
    <property type="molecule type" value="Genomic_DNA"/>
</dbReference>
<protein>
    <submittedName>
        <fullName evidence="3">Benzoate transporter</fullName>
    </submittedName>
</protein>
<feature type="transmembrane region" description="Helical" evidence="2">
    <location>
        <begin position="146"/>
        <end position="162"/>
    </location>
</feature>
<dbReference type="Pfam" id="PF03594">
    <property type="entry name" value="BenE"/>
    <property type="match status" value="1"/>
</dbReference>
<keyword evidence="2" id="KW-0812">Transmembrane</keyword>
<feature type="transmembrane region" description="Helical" evidence="2">
    <location>
        <begin position="226"/>
        <end position="244"/>
    </location>
</feature>
<feature type="compositionally biased region" description="Basic and acidic residues" evidence="1">
    <location>
        <begin position="58"/>
        <end position="69"/>
    </location>
</feature>
<feature type="transmembrane region" description="Helical" evidence="2">
    <location>
        <begin position="438"/>
        <end position="457"/>
    </location>
</feature>
<sequence length="467" mass="47648">MRGGAGSGTSIGLLTTAPAAHLNSSQQDSTDAGCPLWTPGISSARGGLVTSTLDDVDTEKPVHQERFERPTPAGPRQVLRDLSGASVAGGVVGLVFSATGPIAVILSAGTHGGLSSAQLASWVFGVFFLNGILTAIASWVYRQPLAFFWTIPGTVVVGASLNHLSWPEVLGAFVVTALLILAIGLTGWVRTIMAALPMPIVMAMVAGVFLRFGLDLVTATGSDVSVALPMIAVFALLSAIPRAGRLVPPILGALAAGALAVGASGRFALDSTGWLAQPMLQTPEFSWRAITELVVPLAITVLVVQNGQGTAVLKQAGHNPPTNVAAVLCGLWSLPAAAVGAVSTCLTGPTNALLVASTERSRQYTAGIVCGLGAIVVGMFAPAFVSSMLATPPAFIAVLGGLAMLRALQGAFVTAFSTNFTLGALLAFLVTVSGVSPLNINSAFWGLLAGVLVALALERQDFTPRNP</sequence>
<keyword evidence="2" id="KW-1133">Transmembrane helix</keyword>
<feature type="transmembrane region" description="Helical" evidence="2">
    <location>
        <begin position="364"/>
        <end position="381"/>
    </location>
</feature>
<evidence type="ECO:0000313" key="4">
    <source>
        <dbReference type="Proteomes" id="UP000294744"/>
    </source>
</evidence>
<keyword evidence="4" id="KW-1185">Reference proteome</keyword>
<feature type="transmembrane region" description="Helical" evidence="2">
    <location>
        <begin position="195"/>
        <end position="214"/>
    </location>
</feature>
<evidence type="ECO:0000256" key="1">
    <source>
        <dbReference type="SAM" id="MobiDB-lite"/>
    </source>
</evidence>
<comment type="caution">
    <text evidence="3">The sequence shown here is derived from an EMBL/GenBank/DDBJ whole genome shotgun (WGS) entry which is preliminary data.</text>
</comment>